<keyword evidence="5" id="KW-1185">Reference proteome</keyword>
<feature type="domain" description="ABC transporter" evidence="3">
    <location>
        <begin position="324"/>
        <end position="522"/>
    </location>
</feature>
<sequence length="523" mass="59759">MSILTVENMSHGFGDRIIFNNVSFKLLKGEHIGIVGANGEGKSTFMNLITNKIIQDSGKIEWSSKVSIGYMDQHTHLKEGMSIRDVLKEAFKDWFELEEKLNSLYNDICNMNEYEINKALEKSVIMQDTLDNNGFYTIDSKIEAVALGLGLREVGLEKDVSKLSGGQRTKVLLAKLLLEKPDILLLDEPTNYLDIEHIEWLKKYLQVYENAFILISHDLEFLNEVVNIVCHIENKSITRYVGDHKNFLKVYEANKIQQRAAYVKQQQEISRLEEYVAKNISRASTSAMAKSRQKRLDKMERIEVLKSIPKPYFDFKEAKSSGRVLFEARDLIIGYEKALTKPLNFTMERGKKIAIIGSNGIGKTTLLKSLIGIMKPISGNLEIGENQAIGYFEQEIKKENNNTSLEEVWNEFYKCTKFEIRSMLAKCGLTQEHIDSKVNVLSGGEQAKIRLCKLINRPTNILILDEPTNHLDADAKYALKKALKNYQGSILLVCHEPEFYKDIVDEVIDCERWVLNNKKNLIG</sequence>
<dbReference type="OrthoDB" id="9801441at2"/>
<dbReference type="EMBL" id="NOJY02000009">
    <property type="protein sequence ID" value="RDY28085.1"/>
    <property type="molecule type" value="Genomic_DNA"/>
</dbReference>
<dbReference type="Pfam" id="PF12848">
    <property type="entry name" value="ABC_tran_Xtn"/>
    <property type="match status" value="1"/>
</dbReference>
<accession>A0A371J5R6</accession>
<evidence type="ECO:0000313" key="4">
    <source>
        <dbReference type="EMBL" id="RDY28085.1"/>
    </source>
</evidence>
<evidence type="ECO:0000256" key="2">
    <source>
        <dbReference type="ARBA" id="ARBA00022840"/>
    </source>
</evidence>
<dbReference type="CDD" id="cd03221">
    <property type="entry name" value="ABCF_EF-3"/>
    <property type="match status" value="2"/>
</dbReference>
<dbReference type="InterPro" id="IPR051309">
    <property type="entry name" value="ABCF_ATPase"/>
</dbReference>
<dbReference type="InterPro" id="IPR017871">
    <property type="entry name" value="ABC_transporter-like_CS"/>
</dbReference>
<dbReference type="FunFam" id="3.40.50.300:FF:000011">
    <property type="entry name" value="Putative ABC transporter ATP-binding component"/>
    <property type="match status" value="1"/>
</dbReference>
<organism evidence="4 5">
    <name type="scientific">Romboutsia weinsteinii</name>
    <dbReference type="NCBI Taxonomy" id="2020949"/>
    <lineage>
        <taxon>Bacteria</taxon>
        <taxon>Bacillati</taxon>
        <taxon>Bacillota</taxon>
        <taxon>Clostridia</taxon>
        <taxon>Peptostreptococcales</taxon>
        <taxon>Peptostreptococcaceae</taxon>
        <taxon>Romboutsia</taxon>
    </lineage>
</organism>
<dbReference type="Pfam" id="PF00005">
    <property type="entry name" value="ABC_tran"/>
    <property type="match status" value="2"/>
</dbReference>
<dbReference type="AlphaFoldDB" id="A0A371J5R6"/>
<proteinExistence type="predicted"/>
<dbReference type="GO" id="GO:0016887">
    <property type="term" value="F:ATP hydrolysis activity"/>
    <property type="evidence" value="ECO:0007669"/>
    <property type="project" value="InterPro"/>
</dbReference>
<gene>
    <name evidence="4" type="ORF">CHL78_007220</name>
</gene>
<evidence type="ECO:0000256" key="1">
    <source>
        <dbReference type="ARBA" id="ARBA00022741"/>
    </source>
</evidence>
<dbReference type="PANTHER" id="PTHR42855">
    <property type="entry name" value="ABC TRANSPORTER ATP-BINDING SUBUNIT"/>
    <property type="match status" value="1"/>
</dbReference>
<dbReference type="GO" id="GO:0005524">
    <property type="term" value="F:ATP binding"/>
    <property type="evidence" value="ECO:0007669"/>
    <property type="project" value="UniProtKB-KW"/>
</dbReference>
<dbReference type="PANTHER" id="PTHR42855:SF2">
    <property type="entry name" value="DRUG RESISTANCE ABC TRANSPORTER,ATP-BINDING PROTEIN"/>
    <property type="match status" value="1"/>
</dbReference>
<keyword evidence="2 4" id="KW-0067">ATP-binding</keyword>
<dbReference type="InterPro" id="IPR003593">
    <property type="entry name" value="AAA+_ATPase"/>
</dbReference>
<dbReference type="InterPro" id="IPR003439">
    <property type="entry name" value="ABC_transporter-like_ATP-bd"/>
</dbReference>
<protein>
    <submittedName>
        <fullName evidence="4">ABC transporter ATP-binding protein</fullName>
    </submittedName>
</protein>
<dbReference type="SMART" id="SM00382">
    <property type="entry name" value="AAA"/>
    <property type="match status" value="2"/>
</dbReference>
<dbReference type="RefSeq" id="WP_094367761.1">
    <property type="nucleotide sequence ID" value="NZ_NOJY02000009.1"/>
</dbReference>
<dbReference type="PROSITE" id="PS50893">
    <property type="entry name" value="ABC_TRANSPORTER_2"/>
    <property type="match status" value="2"/>
</dbReference>
<dbReference type="Gene3D" id="3.40.50.300">
    <property type="entry name" value="P-loop containing nucleotide triphosphate hydrolases"/>
    <property type="match status" value="2"/>
</dbReference>
<evidence type="ECO:0000313" key="5">
    <source>
        <dbReference type="Proteomes" id="UP000215694"/>
    </source>
</evidence>
<dbReference type="InterPro" id="IPR027417">
    <property type="entry name" value="P-loop_NTPase"/>
</dbReference>
<comment type="caution">
    <text evidence="4">The sequence shown here is derived from an EMBL/GenBank/DDBJ whole genome shotgun (WGS) entry which is preliminary data.</text>
</comment>
<name>A0A371J5R6_9FIRM</name>
<dbReference type="PROSITE" id="PS00211">
    <property type="entry name" value="ABC_TRANSPORTER_1"/>
    <property type="match status" value="2"/>
</dbReference>
<keyword evidence="1" id="KW-0547">Nucleotide-binding</keyword>
<dbReference type="SUPFAM" id="SSF52540">
    <property type="entry name" value="P-loop containing nucleoside triphosphate hydrolases"/>
    <property type="match status" value="2"/>
</dbReference>
<evidence type="ECO:0000259" key="3">
    <source>
        <dbReference type="PROSITE" id="PS50893"/>
    </source>
</evidence>
<feature type="domain" description="ABC transporter" evidence="3">
    <location>
        <begin position="4"/>
        <end position="259"/>
    </location>
</feature>
<dbReference type="FunFam" id="3.40.50.300:FF:000905">
    <property type="entry name" value="Heme ABC transporter ATP-binding protein"/>
    <property type="match status" value="1"/>
</dbReference>
<reference evidence="4 5" key="1">
    <citation type="journal article" date="2017" name="Genome Announc.">
        <title>Draft Genome Sequence of Romboutsia weinsteinii sp. nov. Strain CCRI-19649(T) Isolated from Surface Water.</title>
        <authorList>
            <person name="Maheux A.F."/>
            <person name="Boudreau D.K."/>
            <person name="Berube E."/>
            <person name="Boissinot M."/>
            <person name="Cantin P."/>
            <person name="Raymond F."/>
            <person name="Corbeil J."/>
            <person name="Omar R.F."/>
            <person name="Bergeron M.G."/>
        </authorList>
    </citation>
    <scope>NUCLEOTIDE SEQUENCE [LARGE SCALE GENOMIC DNA]</scope>
    <source>
        <strain evidence="4 5">CCRI-19649</strain>
    </source>
</reference>
<dbReference type="Proteomes" id="UP000215694">
    <property type="component" value="Unassembled WGS sequence"/>
</dbReference>
<dbReference type="InterPro" id="IPR032781">
    <property type="entry name" value="ABC_tran_Xtn"/>
</dbReference>